<dbReference type="AlphaFoldDB" id="A0AAU8IJ95"/>
<evidence type="ECO:0000256" key="1">
    <source>
        <dbReference type="SAM" id="MobiDB-lite"/>
    </source>
</evidence>
<feature type="region of interest" description="Disordered" evidence="1">
    <location>
        <begin position="1"/>
        <end position="21"/>
    </location>
</feature>
<gene>
    <name evidence="2" type="ORF">ABNN70_06910</name>
</gene>
<evidence type="ECO:0000313" key="2">
    <source>
        <dbReference type="EMBL" id="XCJ18166.1"/>
    </source>
</evidence>
<protein>
    <submittedName>
        <fullName evidence="2">Uncharacterized protein</fullName>
    </submittedName>
</protein>
<dbReference type="EMBL" id="CP159510">
    <property type="protein sequence ID" value="XCJ18166.1"/>
    <property type="molecule type" value="Genomic_DNA"/>
</dbReference>
<accession>A0AAU8IJ95</accession>
<proteinExistence type="predicted"/>
<name>A0AAU8IJ95_9BACL</name>
<reference evidence="2" key="1">
    <citation type="submission" date="2024-06" db="EMBL/GenBank/DDBJ databases">
        <authorList>
            <person name="Fan A."/>
            <person name="Zhang F.Y."/>
            <person name="Zhang L."/>
        </authorList>
    </citation>
    <scope>NUCLEOTIDE SEQUENCE</scope>
    <source>
        <strain evidence="2">Y61</strain>
    </source>
</reference>
<dbReference type="RefSeq" id="WP_353949241.1">
    <property type="nucleotide sequence ID" value="NZ_CP159510.1"/>
</dbReference>
<organism evidence="2">
    <name type="scientific">Sporolactobacillus sp. Y61</name>
    <dbReference type="NCBI Taxonomy" id="3160863"/>
    <lineage>
        <taxon>Bacteria</taxon>
        <taxon>Bacillati</taxon>
        <taxon>Bacillota</taxon>
        <taxon>Bacilli</taxon>
        <taxon>Bacillales</taxon>
        <taxon>Sporolactobacillaceae</taxon>
        <taxon>Sporolactobacillus</taxon>
    </lineage>
</organism>
<sequence length="96" mass="11030">MSDDAEGIAKTQRLAKSDTNVNKADEVIENKIEGLRKNEVHGIEIDRSNHGRYTNRLDYLHNKFGAMSASELHAEINRPQLRRMLEDYSPSDYARN</sequence>